<dbReference type="GO" id="GO:0005739">
    <property type="term" value="C:mitochondrion"/>
    <property type="evidence" value="ECO:0007669"/>
    <property type="project" value="TreeGrafter"/>
</dbReference>
<dbReference type="InterPro" id="IPR014729">
    <property type="entry name" value="Rossmann-like_a/b/a_fold"/>
</dbReference>
<dbReference type="PANTHER" id="PTHR11766">
    <property type="entry name" value="TYROSYL-TRNA SYNTHETASE"/>
    <property type="match status" value="1"/>
</dbReference>
<feature type="compositionally biased region" description="Basic and acidic residues" evidence="11">
    <location>
        <begin position="605"/>
        <end position="614"/>
    </location>
</feature>
<comment type="similarity">
    <text evidence="1">Belongs to the class-I aminoacyl-tRNA synthetase family.</text>
</comment>
<comment type="catalytic activity">
    <reaction evidence="9">
        <text>tRNA(Tyr) + L-tyrosine + ATP = L-tyrosyl-tRNA(Tyr) + AMP + diphosphate + H(+)</text>
        <dbReference type="Rhea" id="RHEA:10220"/>
        <dbReference type="Rhea" id="RHEA-COMP:9706"/>
        <dbReference type="Rhea" id="RHEA-COMP:9707"/>
        <dbReference type="ChEBI" id="CHEBI:15378"/>
        <dbReference type="ChEBI" id="CHEBI:30616"/>
        <dbReference type="ChEBI" id="CHEBI:33019"/>
        <dbReference type="ChEBI" id="CHEBI:58315"/>
        <dbReference type="ChEBI" id="CHEBI:78442"/>
        <dbReference type="ChEBI" id="CHEBI:78536"/>
        <dbReference type="ChEBI" id="CHEBI:456215"/>
        <dbReference type="EC" id="6.1.1.1"/>
    </reaction>
</comment>
<dbReference type="InterPro" id="IPR032005">
    <property type="entry name" value="TyrRSs_C"/>
</dbReference>
<dbReference type="EC" id="6.1.1.1" evidence="2"/>
<organism evidence="13 14">
    <name type="scientific">Cladophialophora carrionii</name>
    <dbReference type="NCBI Taxonomy" id="86049"/>
    <lineage>
        <taxon>Eukaryota</taxon>
        <taxon>Fungi</taxon>
        <taxon>Dikarya</taxon>
        <taxon>Ascomycota</taxon>
        <taxon>Pezizomycotina</taxon>
        <taxon>Eurotiomycetes</taxon>
        <taxon>Chaetothyriomycetidae</taxon>
        <taxon>Chaetothyriales</taxon>
        <taxon>Herpotrichiellaceae</taxon>
        <taxon>Cladophialophora</taxon>
    </lineage>
</organism>
<dbReference type="VEuPathDB" id="FungiDB:G647_01645"/>
<name>A0A1C1D126_9EURO</name>
<evidence type="ECO:0000256" key="6">
    <source>
        <dbReference type="ARBA" id="ARBA00022917"/>
    </source>
</evidence>
<evidence type="ECO:0000256" key="1">
    <source>
        <dbReference type="ARBA" id="ARBA00005594"/>
    </source>
</evidence>
<dbReference type="STRING" id="86049.A0A1C1D126"/>
<dbReference type="CDD" id="cd00805">
    <property type="entry name" value="TyrRS_core"/>
    <property type="match status" value="1"/>
</dbReference>
<dbReference type="GO" id="GO:0005524">
    <property type="term" value="F:ATP binding"/>
    <property type="evidence" value="ECO:0007669"/>
    <property type="project" value="UniProtKB-KW"/>
</dbReference>
<dbReference type="SUPFAM" id="SSF52374">
    <property type="entry name" value="Nucleotidylyl transferase"/>
    <property type="match status" value="1"/>
</dbReference>
<dbReference type="AlphaFoldDB" id="A0A1C1D126"/>
<dbReference type="InterPro" id="IPR001412">
    <property type="entry name" value="aa-tRNA-synth_I_CS"/>
</dbReference>
<dbReference type="GO" id="GO:0005829">
    <property type="term" value="C:cytosol"/>
    <property type="evidence" value="ECO:0007669"/>
    <property type="project" value="TreeGrafter"/>
</dbReference>
<feature type="compositionally biased region" description="Low complexity" evidence="11">
    <location>
        <begin position="615"/>
        <end position="625"/>
    </location>
</feature>
<accession>A0A1C1D126</accession>
<evidence type="ECO:0000256" key="10">
    <source>
        <dbReference type="ARBA" id="ARBA00069926"/>
    </source>
</evidence>
<dbReference type="GO" id="GO:0004831">
    <property type="term" value="F:tyrosine-tRNA ligase activity"/>
    <property type="evidence" value="ECO:0007669"/>
    <property type="project" value="UniProtKB-EC"/>
</dbReference>
<evidence type="ECO:0000256" key="11">
    <source>
        <dbReference type="SAM" id="MobiDB-lite"/>
    </source>
</evidence>
<dbReference type="OrthoDB" id="337870at2759"/>
<dbReference type="Gene3D" id="1.10.240.10">
    <property type="entry name" value="Tyrosyl-Transfer RNA Synthetase"/>
    <property type="match status" value="1"/>
</dbReference>
<evidence type="ECO:0000313" key="13">
    <source>
        <dbReference type="EMBL" id="OCT54370.1"/>
    </source>
</evidence>
<keyword evidence="4" id="KW-0547">Nucleotide-binding</keyword>
<dbReference type="InterPro" id="IPR002305">
    <property type="entry name" value="aa-tRNA-synth_Ic"/>
</dbReference>
<evidence type="ECO:0000256" key="3">
    <source>
        <dbReference type="ARBA" id="ARBA00022598"/>
    </source>
</evidence>
<dbReference type="FunFam" id="3.40.50.620:FF:000227">
    <property type="entry name" value="Tyrosine--tRNA ligase"/>
    <property type="match status" value="1"/>
</dbReference>
<evidence type="ECO:0000256" key="5">
    <source>
        <dbReference type="ARBA" id="ARBA00022840"/>
    </source>
</evidence>
<keyword evidence="7" id="KW-0030">Aminoacyl-tRNA synthetase</keyword>
<feature type="compositionally biased region" description="Basic and acidic residues" evidence="11">
    <location>
        <begin position="626"/>
        <end position="637"/>
    </location>
</feature>
<reference evidence="14" key="1">
    <citation type="submission" date="2015-07" db="EMBL/GenBank/DDBJ databases">
        <authorList>
            <person name="Teixeira M.M."/>
            <person name="Souza R.C."/>
            <person name="Almeida L.G."/>
            <person name="Vicente V.A."/>
            <person name="de Hoog S."/>
            <person name="Bocca A.L."/>
            <person name="de Almeida S.R."/>
            <person name="Vasconcelos A.T."/>
            <person name="Felipe M.S."/>
        </authorList>
    </citation>
    <scope>NUCLEOTIDE SEQUENCE [LARGE SCALE GENOMIC DNA]</scope>
    <source>
        <strain evidence="14">KSF</strain>
    </source>
</reference>
<dbReference type="InterPro" id="IPR002307">
    <property type="entry name" value="Tyr-tRNA-ligase"/>
</dbReference>
<comment type="caution">
    <text evidence="13">The sequence shown here is derived from an EMBL/GenBank/DDBJ whole genome shotgun (WGS) entry which is preliminary data.</text>
</comment>
<evidence type="ECO:0000256" key="7">
    <source>
        <dbReference type="ARBA" id="ARBA00023146"/>
    </source>
</evidence>
<evidence type="ECO:0000259" key="12">
    <source>
        <dbReference type="Pfam" id="PF16714"/>
    </source>
</evidence>
<evidence type="ECO:0000313" key="14">
    <source>
        <dbReference type="Proteomes" id="UP000094526"/>
    </source>
</evidence>
<sequence length="637" mass="71899">MKTTAPFRSVRRSLYICQSCRHHLRDRHAALNHPVSQQRWITRVHVRRIQEAEEEWQAKAKDIEAGNMKSMMTILEERGYVNQIVGSRDDLDKLMTYRRIGAYAGIDPTAPSLHVGHMVPFMALGWLYIHGYKANFLVRRMDSLMDAPVTHTSQLGGFTASIGDPIGRLKGRETMSPSQRKANMAAMHIQLKRLGASMEKYAERKGYMREWSWRRSLENNVTWWSKVTAREFLSMLGRHVRIGPMLGRDTVKNRLEKGDGMSFAEFSYPLVQAWDWWHLFQSGCQVQIGGADQFGNILAGAEAVKQIAKDSHEYQVALRQTQVIDSKRHINVPSDPMGFTVPLLTTSSGEKFGKSAGNAVWLDPEMTSVYDLYQFFLRSADADVEKYLKLLTFLPLPEIHQVMQEHQKDQSKRIAQHRLASEFVELIHGLPAAQLAEEQHRKLHNKNVSISDLRASVAEAKATDVHPKTGLPMFAHPSLNKHAQPLHREDDASTSVKLPRSLVFEKPMSRILWSAGLVTSKTEGQRLINAGGAYVGGGTDAKSEMGDNLTFTPVRTAEWKEVQKWILDDSLLILRSGKWRIKIVTIIPDEDYAALGLSCPGWEEHLRSQSDSDSHSSSSSAAESKAGGEEEQQQRRG</sequence>
<dbReference type="GO" id="GO:0003723">
    <property type="term" value="F:RNA binding"/>
    <property type="evidence" value="ECO:0007669"/>
    <property type="project" value="InterPro"/>
</dbReference>
<keyword evidence="5" id="KW-0067">ATP-binding</keyword>
<proteinExistence type="inferred from homology"/>
<dbReference type="NCBIfam" id="TIGR00234">
    <property type="entry name" value="tyrS"/>
    <property type="match status" value="1"/>
</dbReference>
<dbReference type="InterPro" id="IPR024088">
    <property type="entry name" value="Tyr-tRNA-ligase_bac-type"/>
</dbReference>
<dbReference type="InterPro" id="IPR036986">
    <property type="entry name" value="S4_RNA-bd_sf"/>
</dbReference>
<dbReference type="FunFam" id="1.10.240.10:FF:000001">
    <property type="entry name" value="Tyrosine--tRNA ligase"/>
    <property type="match status" value="1"/>
</dbReference>
<feature type="domain" description="Tyrosyl-tRNA synthetase C-terminal" evidence="12">
    <location>
        <begin position="489"/>
        <end position="603"/>
    </location>
</feature>
<dbReference type="GO" id="GO:0006437">
    <property type="term" value="P:tyrosyl-tRNA aminoacylation"/>
    <property type="evidence" value="ECO:0007669"/>
    <property type="project" value="InterPro"/>
</dbReference>
<keyword evidence="3 13" id="KW-0436">Ligase</keyword>
<gene>
    <name evidence="13" type="ORF">CLCR_00797</name>
</gene>
<dbReference type="Gene3D" id="3.40.50.620">
    <property type="entry name" value="HUPs"/>
    <property type="match status" value="1"/>
</dbReference>
<protein>
    <recommendedName>
        <fullName evidence="10">Tyrosine--tRNA ligase, mitochondrial</fullName>
        <ecNumber evidence="2">6.1.1.1</ecNumber>
    </recommendedName>
    <alternativeName>
        <fullName evidence="8">Tyrosyl-tRNA synthetase</fullName>
    </alternativeName>
</protein>
<keyword evidence="6" id="KW-0648">Protein biosynthesis</keyword>
<dbReference type="Gene3D" id="3.10.290.10">
    <property type="entry name" value="RNA-binding S4 domain"/>
    <property type="match status" value="1"/>
</dbReference>
<dbReference type="VEuPathDB" id="FungiDB:CLCR_00797"/>
<evidence type="ECO:0000256" key="4">
    <source>
        <dbReference type="ARBA" id="ARBA00022741"/>
    </source>
</evidence>
<dbReference type="Pfam" id="PF00579">
    <property type="entry name" value="tRNA-synt_1b"/>
    <property type="match status" value="1"/>
</dbReference>
<evidence type="ECO:0000256" key="2">
    <source>
        <dbReference type="ARBA" id="ARBA00013160"/>
    </source>
</evidence>
<dbReference type="Proteomes" id="UP000094526">
    <property type="component" value="Unassembled WGS sequence"/>
</dbReference>
<evidence type="ECO:0000256" key="9">
    <source>
        <dbReference type="ARBA" id="ARBA00048248"/>
    </source>
</evidence>
<feature type="region of interest" description="Disordered" evidence="11">
    <location>
        <begin position="605"/>
        <end position="637"/>
    </location>
</feature>
<dbReference type="PANTHER" id="PTHR11766:SF0">
    <property type="entry name" value="TYROSINE--TRNA LIGASE, MITOCHONDRIAL"/>
    <property type="match status" value="1"/>
</dbReference>
<keyword evidence="14" id="KW-1185">Reference proteome</keyword>
<dbReference type="EMBL" id="LGRB01000004">
    <property type="protein sequence ID" value="OCT54370.1"/>
    <property type="molecule type" value="Genomic_DNA"/>
</dbReference>
<dbReference type="eggNOG" id="KOG2623">
    <property type="taxonomic scope" value="Eukaryota"/>
</dbReference>
<dbReference type="PROSITE" id="PS00178">
    <property type="entry name" value="AA_TRNA_LIGASE_I"/>
    <property type="match status" value="1"/>
</dbReference>
<evidence type="ECO:0000256" key="8">
    <source>
        <dbReference type="ARBA" id="ARBA00033323"/>
    </source>
</evidence>
<dbReference type="Pfam" id="PF16714">
    <property type="entry name" value="TyrRSs_C"/>
    <property type="match status" value="1"/>
</dbReference>